<evidence type="ECO:0000313" key="2">
    <source>
        <dbReference type="Proteomes" id="UP000256542"/>
    </source>
</evidence>
<sequence length="82" mass="9194">MVFWVANPNIATTFFGICFTLVMSHQIKLSNVGVLLTLIGLCSSLQKNYEDVDVKAVQQALLKQHRHTDLIILKLNSVFAFS</sequence>
<reference evidence="1 2" key="1">
    <citation type="submission" date="2018-08" db="EMBL/GenBank/DDBJ databases">
        <title>Genomic Encyclopedia of Type Strains, Phase III (KMG-III): the genomes of soil and plant-associated and newly described type strains.</title>
        <authorList>
            <person name="Whitman W."/>
        </authorList>
    </citation>
    <scope>NUCLEOTIDE SEQUENCE [LARGE SCALE GENOMIC DNA]</scope>
    <source>
        <strain evidence="1 2">CECT 7375</strain>
    </source>
</reference>
<protein>
    <submittedName>
        <fullName evidence="1">Uncharacterized protein</fullName>
    </submittedName>
</protein>
<dbReference type="Proteomes" id="UP000256542">
    <property type="component" value="Unassembled WGS sequence"/>
</dbReference>
<name>A0A3E0DR85_9GAMM</name>
<organism evidence="1 2">
    <name type="scientific">Marinomonas pollencensis</name>
    <dbReference type="NCBI Taxonomy" id="491954"/>
    <lineage>
        <taxon>Bacteria</taxon>
        <taxon>Pseudomonadati</taxon>
        <taxon>Pseudomonadota</taxon>
        <taxon>Gammaproteobacteria</taxon>
        <taxon>Oceanospirillales</taxon>
        <taxon>Oceanospirillaceae</taxon>
        <taxon>Marinomonas</taxon>
    </lineage>
</organism>
<gene>
    <name evidence="1" type="ORF">DFP81_102144</name>
</gene>
<dbReference type="AlphaFoldDB" id="A0A3E0DR85"/>
<comment type="caution">
    <text evidence="1">The sequence shown here is derived from an EMBL/GenBank/DDBJ whole genome shotgun (WGS) entry which is preliminary data.</text>
</comment>
<accession>A0A3E0DR85</accession>
<dbReference type="EMBL" id="QUNG01000002">
    <property type="protein sequence ID" value="REG85611.1"/>
    <property type="molecule type" value="Genomic_DNA"/>
</dbReference>
<keyword evidence="2" id="KW-1185">Reference proteome</keyword>
<proteinExistence type="predicted"/>
<evidence type="ECO:0000313" key="1">
    <source>
        <dbReference type="EMBL" id="REG85611.1"/>
    </source>
</evidence>